<sequence>MIFLNSKMLYRNLTIGNQSSTDLISKFNNSQGVSSQQSANGTTFFGWSVYFGDHFDFIFEALNKKK</sequence>
<name>D3BJ31_HETP5</name>
<keyword evidence="2" id="KW-1185">Reference proteome</keyword>
<organism evidence="1 2">
    <name type="scientific">Heterostelium pallidum (strain ATCC 26659 / Pp 5 / PN500)</name>
    <name type="common">Cellular slime mold</name>
    <name type="synonym">Polysphondylium pallidum</name>
    <dbReference type="NCBI Taxonomy" id="670386"/>
    <lineage>
        <taxon>Eukaryota</taxon>
        <taxon>Amoebozoa</taxon>
        <taxon>Evosea</taxon>
        <taxon>Eumycetozoa</taxon>
        <taxon>Dictyostelia</taxon>
        <taxon>Acytosteliales</taxon>
        <taxon>Acytosteliaceae</taxon>
        <taxon>Heterostelium</taxon>
    </lineage>
</organism>
<dbReference type="AlphaFoldDB" id="D3BJ31"/>
<dbReference type="RefSeq" id="XP_020430039.1">
    <property type="nucleotide sequence ID" value="XM_020579364.1"/>
</dbReference>
<evidence type="ECO:0000313" key="1">
    <source>
        <dbReference type="EMBL" id="EFA77911.1"/>
    </source>
</evidence>
<evidence type="ECO:0000313" key="2">
    <source>
        <dbReference type="Proteomes" id="UP000001396"/>
    </source>
</evidence>
<gene>
    <name evidence="1" type="ORF">PPL_08551</name>
</gene>
<dbReference type="EMBL" id="ADBJ01000038">
    <property type="protein sequence ID" value="EFA77911.1"/>
    <property type="molecule type" value="Genomic_DNA"/>
</dbReference>
<dbReference type="Proteomes" id="UP000001396">
    <property type="component" value="Unassembled WGS sequence"/>
</dbReference>
<protein>
    <submittedName>
        <fullName evidence="1">Uncharacterized protein</fullName>
    </submittedName>
</protein>
<dbReference type="GeneID" id="31364030"/>
<accession>D3BJ31</accession>
<dbReference type="InParanoid" id="D3BJ31"/>
<reference evidence="1 2" key="1">
    <citation type="journal article" date="2011" name="Genome Res.">
        <title>Phylogeny-wide analysis of social amoeba genomes highlights ancient origins for complex intercellular communication.</title>
        <authorList>
            <person name="Heidel A.J."/>
            <person name="Lawal H.M."/>
            <person name="Felder M."/>
            <person name="Schilde C."/>
            <person name="Helps N.R."/>
            <person name="Tunggal B."/>
            <person name="Rivero F."/>
            <person name="John U."/>
            <person name="Schleicher M."/>
            <person name="Eichinger L."/>
            <person name="Platzer M."/>
            <person name="Noegel A.A."/>
            <person name="Schaap P."/>
            <person name="Gloeckner G."/>
        </authorList>
    </citation>
    <scope>NUCLEOTIDE SEQUENCE [LARGE SCALE GENOMIC DNA]</scope>
    <source>
        <strain evidence="2">ATCC 26659 / Pp 5 / PN500</strain>
    </source>
</reference>
<comment type="caution">
    <text evidence="1">The sequence shown here is derived from an EMBL/GenBank/DDBJ whole genome shotgun (WGS) entry which is preliminary data.</text>
</comment>
<proteinExistence type="predicted"/>